<dbReference type="STRING" id="484019.THA_1538"/>
<evidence type="ECO:0000313" key="2">
    <source>
        <dbReference type="Proteomes" id="UP000002453"/>
    </source>
</evidence>
<accession>B7IDA2</accession>
<dbReference type="AlphaFoldDB" id="B7IDA2"/>
<reference evidence="1 2" key="1">
    <citation type="journal article" date="2009" name="J. Bacteriol.">
        <title>The genome of Thermosipho africanus TCF52B: lateral genetic connections to the Firmicutes and Archaea.</title>
        <authorList>
            <person name="Nesboe C.L."/>
            <person name="Bapteste E."/>
            <person name="Curtis B."/>
            <person name="Dahle H."/>
            <person name="Lopez P."/>
            <person name="Macleod D."/>
            <person name="Dlutek M."/>
            <person name="Bowman S."/>
            <person name="Zhaxybayeva O."/>
            <person name="Birkeland N.-K."/>
            <person name="Doolittle W.F."/>
        </authorList>
    </citation>
    <scope>NUCLEOTIDE SEQUENCE [LARGE SCALE GENOMIC DNA]</scope>
    <source>
        <strain evidence="1 2">TCF52B</strain>
    </source>
</reference>
<dbReference type="EMBL" id="CP001185">
    <property type="protein sequence ID" value="ACJ75979.1"/>
    <property type="molecule type" value="Genomic_DNA"/>
</dbReference>
<keyword evidence="2" id="KW-1185">Reference proteome</keyword>
<dbReference type="KEGG" id="taf:THA_1538"/>
<name>B7IDA2_THEAB</name>
<organism evidence="1 2">
    <name type="scientific">Thermosipho africanus (strain TCF52B)</name>
    <dbReference type="NCBI Taxonomy" id="484019"/>
    <lineage>
        <taxon>Bacteria</taxon>
        <taxon>Thermotogati</taxon>
        <taxon>Thermotogota</taxon>
        <taxon>Thermotogae</taxon>
        <taxon>Thermotogales</taxon>
        <taxon>Fervidobacteriaceae</taxon>
        <taxon>Thermosipho</taxon>
    </lineage>
</organism>
<sequence length="41" mass="4791">MVVNGNHETRIKHTVGLDPVELLCEDFGFPYESSWQQSKWL</sequence>
<dbReference type="HOGENOM" id="CLU_3277930_0_0_0"/>
<protein>
    <submittedName>
        <fullName evidence="1">Uncharacterized protein</fullName>
    </submittedName>
</protein>
<proteinExistence type="predicted"/>
<gene>
    <name evidence="1" type="ordered locus">THA_1538</name>
</gene>
<dbReference type="Proteomes" id="UP000002453">
    <property type="component" value="Chromosome"/>
</dbReference>
<evidence type="ECO:0000313" key="1">
    <source>
        <dbReference type="EMBL" id="ACJ75979.1"/>
    </source>
</evidence>